<evidence type="ECO:0000259" key="2">
    <source>
        <dbReference type="Pfam" id="PF13847"/>
    </source>
</evidence>
<reference evidence="3 4" key="1">
    <citation type="journal article" date="2019" name="Mol. Biol. Evol.">
        <title>Blast fungal genomes show frequent chromosomal changes, gene gains and losses, and effector gene turnover.</title>
        <authorList>
            <person name="Gomez Luciano L.B."/>
            <person name="Jason Tsai I."/>
            <person name="Chuma I."/>
            <person name="Tosa Y."/>
            <person name="Chen Y.H."/>
            <person name="Li J.Y."/>
            <person name="Li M.Y."/>
            <person name="Jade Lu M.Y."/>
            <person name="Nakayashiki H."/>
            <person name="Li W.H."/>
        </authorList>
    </citation>
    <scope>NUCLEOTIDE SEQUENCE [LARGE SCALE GENOMIC DNA]</scope>
    <source>
        <strain evidence="3">MZ5-1-6</strain>
    </source>
</reference>
<dbReference type="GO" id="GO:0008168">
    <property type="term" value="F:methyltransferase activity"/>
    <property type="evidence" value="ECO:0007669"/>
    <property type="project" value="TreeGrafter"/>
</dbReference>
<dbReference type="SUPFAM" id="SSF53335">
    <property type="entry name" value="S-adenosyl-L-methionine-dependent methyltransferases"/>
    <property type="match status" value="1"/>
</dbReference>
<evidence type="ECO:0000313" key="4">
    <source>
        <dbReference type="Proteomes" id="UP000294847"/>
    </source>
</evidence>
<protein>
    <recommendedName>
        <fullName evidence="2">Methyltransferase domain-containing protein</fullName>
    </recommendedName>
</protein>
<evidence type="ECO:0000313" key="3">
    <source>
        <dbReference type="EMBL" id="QBZ59381.1"/>
    </source>
</evidence>
<dbReference type="EMBL" id="CP034206">
    <property type="protein sequence ID" value="QBZ59381.1"/>
    <property type="molecule type" value="Genomic_DNA"/>
</dbReference>
<dbReference type="InterPro" id="IPR029063">
    <property type="entry name" value="SAM-dependent_MTases_sf"/>
</dbReference>
<dbReference type="AlphaFoldDB" id="A0A4P7NCC3"/>
<dbReference type="InterPro" id="IPR025714">
    <property type="entry name" value="Methyltranfer_dom"/>
</dbReference>
<evidence type="ECO:0000256" key="1">
    <source>
        <dbReference type="ARBA" id="ARBA00038158"/>
    </source>
</evidence>
<dbReference type="VEuPathDB" id="FungiDB:M_BR32_EuGene_00048911"/>
<dbReference type="Gene3D" id="3.40.50.150">
    <property type="entry name" value="Vaccinia Virus protein VP39"/>
    <property type="match status" value="1"/>
</dbReference>
<sequence length="313" mass="34401">MPAVIAAKADYRATDSYLGREIPELAHTFEQRTLDNTVPYLREVLKSLPPNFAMLDVGLGPASITISIAKLYPQATIVGLDMPDALEIARENIKNAGVKNIELVVGSALDIKSVTKYPVVSDGSKSFDNLSPEASTLFKHGFDLVHTHQVHEHVRDPPRLMKELHDMAKPDGGLVCCRELDVGLSVMYPDDPIFKKHGEIFTKLLLINGNDPYIGRKLVSNALKAGFKRENIQASIGAVAHSTLEERRFLARTMHTGFVTSEALRKNPEVCKAAGLTEEFVEESGIAWRKWAEEAEDGFGTLGSGQVVCKRHG</sequence>
<comment type="similarity">
    <text evidence="1">Belongs to the methyltransferase superfamily. LaeA methyltransferase family.</text>
</comment>
<name>A0A4P7NCC3_PYROR</name>
<dbReference type="Proteomes" id="UP000294847">
    <property type="component" value="Chromosome 3"/>
</dbReference>
<dbReference type="PANTHER" id="PTHR43591:SF24">
    <property type="entry name" value="2-METHOXY-6-POLYPRENYL-1,4-BENZOQUINOL METHYLASE, MITOCHONDRIAL"/>
    <property type="match status" value="1"/>
</dbReference>
<gene>
    <name evidence="3" type="ORF">PoMZ_04342</name>
</gene>
<proteinExistence type="inferred from homology"/>
<feature type="domain" description="Methyltransferase" evidence="2">
    <location>
        <begin position="51"/>
        <end position="177"/>
    </location>
</feature>
<dbReference type="Pfam" id="PF13847">
    <property type="entry name" value="Methyltransf_31"/>
    <property type="match status" value="1"/>
</dbReference>
<dbReference type="CDD" id="cd02440">
    <property type="entry name" value="AdoMet_MTases"/>
    <property type="match status" value="1"/>
</dbReference>
<accession>A0A4P7NCC3</accession>
<organism evidence="3 4">
    <name type="scientific">Pyricularia oryzae</name>
    <name type="common">Rice blast fungus</name>
    <name type="synonym">Magnaporthe oryzae</name>
    <dbReference type="NCBI Taxonomy" id="318829"/>
    <lineage>
        <taxon>Eukaryota</taxon>
        <taxon>Fungi</taxon>
        <taxon>Dikarya</taxon>
        <taxon>Ascomycota</taxon>
        <taxon>Pezizomycotina</taxon>
        <taxon>Sordariomycetes</taxon>
        <taxon>Sordariomycetidae</taxon>
        <taxon>Magnaporthales</taxon>
        <taxon>Pyriculariaceae</taxon>
        <taxon>Pyricularia</taxon>
    </lineage>
</organism>
<dbReference type="PANTHER" id="PTHR43591">
    <property type="entry name" value="METHYLTRANSFERASE"/>
    <property type="match status" value="1"/>
</dbReference>